<comment type="pathway">
    <text evidence="1">Cofactor biosynthesis; adenosylcobalamin biosynthesis.</text>
</comment>
<keyword evidence="4 6" id="KW-0808">Transferase</keyword>
<dbReference type="SUPFAM" id="SSF53790">
    <property type="entry name" value="Tetrapyrrole methylase"/>
    <property type="match status" value="1"/>
</dbReference>
<dbReference type="NCBIfam" id="TIGR02434">
    <property type="entry name" value="CobF"/>
    <property type="match status" value="1"/>
</dbReference>
<evidence type="ECO:0000313" key="9">
    <source>
        <dbReference type="Proteomes" id="UP000291572"/>
    </source>
</evidence>
<dbReference type="InterPro" id="IPR000878">
    <property type="entry name" value="4pyrrol_Mease"/>
</dbReference>
<dbReference type="Pfam" id="PF00590">
    <property type="entry name" value="TP_methylase"/>
    <property type="match status" value="1"/>
</dbReference>
<evidence type="ECO:0000256" key="1">
    <source>
        <dbReference type="ARBA" id="ARBA00004953"/>
    </source>
</evidence>
<dbReference type="GO" id="GO:0009236">
    <property type="term" value="P:cobalamin biosynthetic process"/>
    <property type="evidence" value="ECO:0007669"/>
    <property type="project" value="UniProtKB-KW"/>
</dbReference>
<comment type="caution">
    <text evidence="8">The sequence shown here is derived from an EMBL/GenBank/DDBJ whole genome shotgun (WGS) entry which is preliminary data.</text>
</comment>
<dbReference type="EC" id="2.1.1.152" evidence="6"/>
<dbReference type="InterPro" id="IPR012797">
    <property type="entry name" value="CobF"/>
</dbReference>
<evidence type="ECO:0000256" key="3">
    <source>
        <dbReference type="ARBA" id="ARBA00022603"/>
    </source>
</evidence>
<name>A0A8G1ZIA5_9SPHN</name>
<dbReference type="Gene3D" id="3.40.1010.10">
    <property type="entry name" value="Cobalt-precorrin-4 Transmethylase, Domain 1"/>
    <property type="match status" value="1"/>
</dbReference>
<keyword evidence="3 6" id="KW-0489">Methyltransferase</keyword>
<evidence type="ECO:0000256" key="2">
    <source>
        <dbReference type="ARBA" id="ARBA00022573"/>
    </source>
</evidence>
<evidence type="ECO:0000259" key="7">
    <source>
        <dbReference type="Pfam" id="PF00590"/>
    </source>
</evidence>
<proteinExistence type="predicted"/>
<protein>
    <recommendedName>
        <fullName evidence="6">Precorrin-6A synthase [deacetylating]</fullName>
        <ecNumber evidence="6">2.1.1.152</ecNumber>
    </recommendedName>
</protein>
<comment type="catalytic activity">
    <reaction evidence="6">
        <text>precorrin-5 + S-adenosyl-L-methionine + H2O = precorrin-6A + acetate + S-adenosyl-L-homocysteine + 2 H(+)</text>
        <dbReference type="Rhea" id="RHEA:18261"/>
        <dbReference type="ChEBI" id="CHEBI:15377"/>
        <dbReference type="ChEBI" id="CHEBI:15378"/>
        <dbReference type="ChEBI" id="CHEBI:30089"/>
        <dbReference type="ChEBI" id="CHEBI:57856"/>
        <dbReference type="ChEBI" id="CHEBI:59789"/>
        <dbReference type="ChEBI" id="CHEBI:77871"/>
        <dbReference type="ChEBI" id="CHEBI:77872"/>
        <dbReference type="EC" id="2.1.1.152"/>
    </reaction>
</comment>
<keyword evidence="2" id="KW-0169">Cobalamin biosynthesis</keyword>
<organism evidence="8 9">
    <name type="scientific">Sphingobium cupriresistens</name>
    <dbReference type="NCBI Taxonomy" id="1132417"/>
    <lineage>
        <taxon>Bacteria</taxon>
        <taxon>Pseudomonadati</taxon>
        <taxon>Pseudomonadota</taxon>
        <taxon>Alphaproteobacteria</taxon>
        <taxon>Sphingomonadales</taxon>
        <taxon>Sphingomonadaceae</taxon>
        <taxon>Sphingobium</taxon>
    </lineage>
</organism>
<keyword evidence="5 6" id="KW-0949">S-adenosyl-L-methionine</keyword>
<dbReference type="EMBL" id="SEOO01000012">
    <property type="protein sequence ID" value="RYM11538.1"/>
    <property type="molecule type" value="Genomic_DNA"/>
</dbReference>
<dbReference type="PANTHER" id="PTHR43467:SF1">
    <property type="entry name" value="PRECORRIN-6A SYNTHASE [DEACETYLATING]"/>
    <property type="match status" value="1"/>
</dbReference>
<dbReference type="InterPro" id="IPR035996">
    <property type="entry name" value="4pyrrol_Methylase_sf"/>
</dbReference>
<dbReference type="CDD" id="cd11643">
    <property type="entry name" value="Precorrin-6A-synthase"/>
    <property type="match status" value="1"/>
</dbReference>
<dbReference type="InterPro" id="IPR014776">
    <property type="entry name" value="4pyrrole_Mease_sub2"/>
</dbReference>
<dbReference type="PIRSF" id="PIRSF036525">
    <property type="entry name" value="CobF"/>
    <property type="match status" value="1"/>
</dbReference>
<accession>A0A8G1ZIA5</accession>
<evidence type="ECO:0000256" key="6">
    <source>
        <dbReference type="PIRNR" id="PIRNR036525"/>
    </source>
</evidence>
<dbReference type="InterPro" id="IPR014777">
    <property type="entry name" value="4pyrrole_Mease_sub1"/>
</dbReference>
<dbReference type="Proteomes" id="UP000291572">
    <property type="component" value="Unassembled WGS sequence"/>
</dbReference>
<dbReference type="AlphaFoldDB" id="A0A8G1ZIA5"/>
<sequence length="259" mass="27667">MIDLHLIGIGTGNPDHLTAQAVAAMNQADLILLPRKGQAKSDLIDLRREICAQVLTGPTRIVEFDLPVRGGPVRGNGATYLDDVNAWHDAIADAWQAQITQHLPGGGTLALLVWGDPSLYDSTLRIADRLSSAGVEITVRVVPGITSLQALTAAHAMPLNPLAGPVTITTGRLLRAHGWPAGADTIVVMLDSGGAFEGLQPQGITIWWGAYLGMAHEALEQGPLAQAGPRIALRRAELRARHGWIMDVYLMRRELADGT</sequence>
<dbReference type="RefSeq" id="WP_066653792.1">
    <property type="nucleotide sequence ID" value="NZ_SEOO01000012.1"/>
</dbReference>
<dbReference type="GO" id="GO:0032259">
    <property type="term" value="P:methylation"/>
    <property type="evidence" value="ECO:0007669"/>
    <property type="project" value="UniProtKB-KW"/>
</dbReference>
<dbReference type="PANTHER" id="PTHR43467">
    <property type="entry name" value="COBALT-PRECORRIN-2 C(20)-METHYLTRANSFERASE"/>
    <property type="match status" value="1"/>
</dbReference>
<comment type="function">
    <text evidence="6">Catalyzes the methylation of C-1 in precorrin-5 and the subsequent extrusion of acetic acid from the resulting intermediate to form cobalt-precorrin-6A.</text>
</comment>
<dbReference type="Gene3D" id="3.30.950.10">
    <property type="entry name" value="Methyltransferase, Cobalt-precorrin-4 Transmethylase, Domain 2"/>
    <property type="match status" value="1"/>
</dbReference>
<evidence type="ECO:0000313" key="8">
    <source>
        <dbReference type="EMBL" id="RYM11538.1"/>
    </source>
</evidence>
<feature type="domain" description="Tetrapyrrole methylase" evidence="7">
    <location>
        <begin position="4"/>
        <end position="227"/>
    </location>
</feature>
<reference evidence="8 9" key="1">
    <citation type="submission" date="2019-02" db="EMBL/GenBank/DDBJ databases">
        <authorList>
            <person name="Feng G."/>
        </authorList>
    </citation>
    <scope>NUCLEOTIDE SEQUENCE [LARGE SCALE GENOMIC DNA]</scope>
    <source>
        <strain evidence="8 9">CCTCC AB 2011146</strain>
    </source>
</reference>
<evidence type="ECO:0000256" key="4">
    <source>
        <dbReference type="ARBA" id="ARBA00022679"/>
    </source>
</evidence>
<dbReference type="OrthoDB" id="9787471at2"/>
<evidence type="ECO:0000256" key="5">
    <source>
        <dbReference type="ARBA" id="ARBA00022691"/>
    </source>
</evidence>
<dbReference type="GO" id="GO:0043819">
    <property type="term" value="F:precorrin-6A synthase (deacetylating) activity"/>
    <property type="evidence" value="ECO:0007669"/>
    <property type="project" value="UniProtKB-EC"/>
</dbReference>
<gene>
    <name evidence="8" type="ORF">EWH12_09250</name>
</gene>